<dbReference type="OrthoDB" id="9813282at2"/>
<feature type="region of interest" description="Disordered" evidence="1">
    <location>
        <begin position="233"/>
        <end position="254"/>
    </location>
</feature>
<dbReference type="EMBL" id="FO117623">
    <property type="protein sequence ID" value="CCG05354.1"/>
    <property type="molecule type" value="Genomic_DNA"/>
</dbReference>
<dbReference type="KEGG" id="bsd:BLASA_4551"/>
<dbReference type="PANTHER" id="PTHR47260">
    <property type="entry name" value="UPF0644 PROTEIN PB2B4.06"/>
    <property type="match status" value="1"/>
</dbReference>
<reference evidence="3 4" key="1">
    <citation type="journal article" date="2012" name="J. Bacteriol.">
        <title>Genome Sequence of Blastococcus saxobsidens DD2, a Stone-Inhabiting Bacterium.</title>
        <authorList>
            <person name="Chouaia B."/>
            <person name="Crotti E."/>
            <person name="Brusetti L."/>
            <person name="Daffonchio D."/>
            <person name="Essoussi I."/>
            <person name="Nouioui I."/>
            <person name="Sbissi I."/>
            <person name="Ghodhbane-Gtari F."/>
            <person name="Gtari M."/>
            <person name="Vacherie B."/>
            <person name="Barbe V."/>
            <person name="Medigue C."/>
            <person name="Gury J."/>
            <person name="Pujic P."/>
            <person name="Normand P."/>
        </authorList>
    </citation>
    <scope>NUCLEOTIDE SEQUENCE [LARGE SCALE GENOMIC DNA]</scope>
    <source>
        <strain evidence="3 4">DD2</strain>
    </source>
</reference>
<dbReference type="CDD" id="cd03443">
    <property type="entry name" value="PaaI_thioesterase"/>
    <property type="match status" value="1"/>
</dbReference>
<dbReference type="InterPro" id="IPR006683">
    <property type="entry name" value="Thioestr_dom"/>
</dbReference>
<keyword evidence="4" id="KW-1185">Reference proteome</keyword>
<dbReference type="AlphaFoldDB" id="H6RQI6"/>
<organism evidence="3 4">
    <name type="scientific">Blastococcus saxobsidens (strain DD2)</name>
    <dbReference type="NCBI Taxonomy" id="1146883"/>
    <lineage>
        <taxon>Bacteria</taxon>
        <taxon>Bacillati</taxon>
        <taxon>Actinomycetota</taxon>
        <taxon>Actinomycetes</taxon>
        <taxon>Geodermatophilales</taxon>
        <taxon>Geodermatophilaceae</taxon>
        <taxon>Blastococcus</taxon>
    </lineage>
</organism>
<dbReference type="Gene3D" id="3.10.129.10">
    <property type="entry name" value="Hotdog Thioesterase"/>
    <property type="match status" value="1"/>
</dbReference>
<dbReference type="Pfam" id="PF03061">
    <property type="entry name" value="4HBT"/>
    <property type="match status" value="1"/>
</dbReference>
<accession>H6RQI6</accession>
<dbReference type="InterPro" id="IPR052061">
    <property type="entry name" value="PTE-AB_protein"/>
</dbReference>
<sequence>MARPGSERPCDDLPVTTTDGSPDQGTSFDADLMAASVDLAVELRRLIELSAITTADAAAVRSAAELARAAAERLEGPRRPLSQLPRLDDPAARRRTFNPVSGVANGMAPPLRFHVADGVVSAEATLGAAYEGPPTFLHGGMSALFMDQVLGDTAAANGLWGMTAHLELDYRRPVPLGRRLAFRGWLEQTSGRKSVIAGSIALAEAPDQPLVEARGIFVMPRPEKLASYFGSVTDSSGVHRPPGNAGDAAAVEPG</sequence>
<dbReference type="PANTHER" id="PTHR47260:SF1">
    <property type="entry name" value="UPF0644 PROTEIN PB2B4.06"/>
    <property type="match status" value="1"/>
</dbReference>
<proteinExistence type="predicted"/>
<dbReference type="HOGENOM" id="CLU_094961_0_0_11"/>
<protein>
    <submittedName>
        <fullName evidence="3">Thioesterase</fullName>
    </submittedName>
</protein>
<reference evidence="4" key="2">
    <citation type="submission" date="2012-02" db="EMBL/GenBank/DDBJ databases">
        <title>Complete genome sequence of Blastococcus saxobsidens strain DD2.</title>
        <authorList>
            <person name="Genoscope."/>
        </authorList>
    </citation>
    <scope>NUCLEOTIDE SEQUENCE [LARGE SCALE GENOMIC DNA]</scope>
    <source>
        <strain evidence="4">DD2</strain>
    </source>
</reference>
<gene>
    <name evidence="3" type="ordered locus">BLASA_4551</name>
</gene>
<dbReference type="InterPro" id="IPR029069">
    <property type="entry name" value="HotDog_dom_sf"/>
</dbReference>
<evidence type="ECO:0000313" key="3">
    <source>
        <dbReference type="EMBL" id="CCG05354.1"/>
    </source>
</evidence>
<name>H6RQI6_BLASD</name>
<evidence type="ECO:0000259" key="2">
    <source>
        <dbReference type="Pfam" id="PF03061"/>
    </source>
</evidence>
<dbReference type="STRING" id="1146883.BLASA_4551"/>
<evidence type="ECO:0000256" key="1">
    <source>
        <dbReference type="SAM" id="MobiDB-lite"/>
    </source>
</evidence>
<feature type="region of interest" description="Disordered" evidence="1">
    <location>
        <begin position="1"/>
        <end position="27"/>
    </location>
</feature>
<feature type="domain" description="Thioesterase" evidence="2">
    <location>
        <begin position="136"/>
        <end position="196"/>
    </location>
</feature>
<feature type="compositionally biased region" description="Basic and acidic residues" evidence="1">
    <location>
        <begin position="1"/>
        <end position="11"/>
    </location>
</feature>
<dbReference type="SUPFAM" id="SSF54637">
    <property type="entry name" value="Thioesterase/thiol ester dehydrase-isomerase"/>
    <property type="match status" value="1"/>
</dbReference>
<feature type="compositionally biased region" description="Polar residues" evidence="1">
    <location>
        <begin position="15"/>
        <end position="27"/>
    </location>
</feature>
<dbReference type="Proteomes" id="UP000007517">
    <property type="component" value="Chromosome"/>
</dbReference>
<evidence type="ECO:0000313" key="4">
    <source>
        <dbReference type="Proteomes" id="UP000007517"/>
    </source>
</evidence>
<dbReference type="eggNOG" id="COG2050">
    <property type="taxonomic scope" value="Bacteria"/>
</dbReference>